<dbReference type="Pfam" id="PF25053">
    <property type="entry name" value="DUF7791"/>
    <property type="match status" value="1"/>
</dbReference>
<dbReference type="InterPro" id="IPR056884">
    <property type="entry name" value="NPHP3-like_N"/>
</dbReference>
<dbReference type="Proteomes" id="UP000184330">
    <property type="component" value="Unassembled WGS sequence"/>
</dbReference>
<dbReference type="Pfam" id="PF24883">
    <property type="entry name" value="NPHP3_N"/>
    <property type="match status" value="1"/>
</dbReference>
<keyword evidence="1" id="KW-0677">Repeat</keyword>
<sequence length="884" mass="100053">MVLDPLTALSVAGTIVQFVDFSSKVLSHTAEFYNSAEGALSTNEELELVTADLSNLLARLRRPLYIGGATNPPTQADQALQDLCDGCQKLANELLESLNGAKVKAKKAKWQSFLQAMKATWSEEDRSALVNRLAMFRGCLEIHILTGLREKLDLVSLQLSTRYDTIDERTQDIIVALLDNKNAISKNLRDHTMALTRELKNTEVVLVGQQNQARDMIIDTLKHYPRAPERNIAQSGKKIDFRNEETEKSLLESLEYQTMVDRQEEIAEARCSQLLDPSRIRERDEWTLPKLVQAFKKLIQQDTIQLKLCLFIDGLDEYDGDHLQITQMFQDICSSPNVKVCVSSRPLLVFKNAFGDLPGLRLQDLTYDDIQKYVAGNLGKDSRYQRLALKEPERAPALVNEIVSKADGVFLWVTLVVKSLLSGLGNRDGIIDLQRRLLLLPSDLESFYRLMLSRIEPLYQSRSSEIFQIFHANWMTINDEDRVQGEPWLDRGVQQEPLTALTLSLAADDDSDVVFRSKVQPLGEEEILDRCQTISDHLNIRCAGLLEIQGSDKMVPKPDSKVQWLHRSVRDYLEKPEVWDAMLWHTAKTQFNPYSSLLGAYILELKIMAAPRPLLWTKMTSVLTFACHADFVTNRSNASLLEELEHTIAHHESQSTNISLANCTTNNGPTILNKSFLSVAVQFCLCTYVEEQLRRKPKLIIDTPGRPLLDFAASLTPRHPFSAKMAALLLRHGANPNQKVDDCTVWQNALRWQVHRAQAKERFSIGEVRNALEGAVVSEMAEMKAIFGLMIEHGADANVSVICRYGESITPLFVAGKCFAPDEAKEIRELLKRHGCKHLAPDNLVLDDHTSSKYLRILQQTRSPHMSLLQRFRAFKDTRLGLRN</sequence>
<dbReference type="InterPro" id="IPR036770">
    <property type="entry name" value="Ankyrin_rpt-contain_sf"/>
</dbReference>
<keyword evidence="5" id="KW-1185">Reference proteome</keyword>
<evidence type="ECO:0000259" key="2">
    <source>
        <dbReference type="Pfam" id="PF24883"/>
    </source>
</evidence>
<name>A0A1L7WE79_9HELO</name>
<dbReference type="PANTHER" id="PTHR10039">
    <property type="entry name" value="AMELOGENIN"/>
    <property type="match status" value="1"/>
</dbReference>
<reference evidence="4 5" key="1">
    <citation type="submission" date="2016-03" db="EMBL/GenBank/DDBJ databases">
        <authorList>
            <person name="Ploux O."/>
        </authorList>
    </citation>
    <scope>NUCLEOTIDE SEQUENCE [LARGE SCALE GENOMIC DNA]</scope>
    <source>
        <strain evidence="4 5">UAMH 11012</strain>
    </source>
</reference>
<dbReference type="PANTHER" id="PTHR10039:SF5">
    <property type="entry name" value="NACHT DOMAIN-CONTAINING PROTEIN"/>
    <property type="match status" value="1"/>
</dbReference>
<feature type="domain" description="Nephrocystin 3-like N-terminal" evidence="2">
    <location>
        <begin position="243"/>
        <end position="345"/>
    </location>
</feature>
<dbReference type="Gene3D" id="1.25.40.20">
    <property type="entry name" value="Ankyrin repeat-containing domain"/>
    <property type="match status" value="1"/>
</dbReference>
<evidence type="ECO:0000259" key="3">
    <source>
        <dbReference type="Pfam" id="PF25053"/>
    </source>
</evidence>
<evidence type="ECO:0008006" key="6">
    <source>
        <dbReference type="Google" id="ProtNLM"/>
    </source>
</evidence>
<evidence type="ECO:0000313" key="5">
    <source>
        <dbReference type="Proteomes" id="UP000184330"/>
    </source>
</evidence>
<organism evidence="4 5">
    <name type="scientific">Phialocephala subalpina</name>
    <dbReference type="NCBI Taxonomy" id="576137"/>
    <lineage>
        <taxon>Eukaryota</taxon>
        <taxon>Fungi</taxon>
        <taxon>Dikarya</taxon>
        <taxon>Ascomycota</taxon>
        <taxon>Pezizomycotina</taxon>
        <taxon>Leotiomycetes</taxon>
        <taxon>Helotiales</taxon>
        <taxon>Mollisiaceae</taxon>
        <taxon>Phialocephala</taxon>
        <taxon>Phialocephala fortinii species complex</taxon>
    </lineage>
</organism>
<evidence type="ECO:0000313" key="4">
    <source>
        <dbReference type="EMBL" id="CZR51086.1"/>
    </source>
</evidence>
<dbReference type="EMBL" id="FJOG01000001">
    <property type="protein sequence ID" value="CZR51086.1"/>
    <property type="molecule type" value="Genomic_DNA"/>
</dbReference>
<accession>A0A1L7WE79</accession>
<dbReference type="InterPro" id="IPR027417">
    <property type="entry name" value="P-loop_NTPase"/>
</dbReference>
<protein>
    <recommendedName>
        <fullName evidence="6">Fungal N-terminal domain-containing protein</fullName>
    </recommendedName>
</protein>
<dbReference type="OrthoDB" id="443402at2759"/>
<feature type="domain" description="DUF7791" evidence="3">
    <location>
        <begin position="454"/>
        <end position="612"/>
    </location>
</feature>
<dbReference type="InterPro" id="IPR056693">
    <property type="entry name" value="DUF7791"/>
</dbReference>
<dbReference type="SUPFAM" id="SSF52540">
    <property type="entry name" value="P-loop containing nucleoside triphosphate hydrolases"/>
    <property type="match status" value="1"/>
</dbReference>
<evidence type="ECO:0000256" key="1">
    <source>
        <dbReference type="ARBA" id="ARBA00022737"/>
    </source>
</evidence>
<dbReference type="AlphaFoldDB" id="A0A1L7WE79"/>
<gene>
    <name evidence="4" type="ORF">PAC_00961</name>
</gene>
<proteinExistence type="predicted"/>